<feature type="binding site" evidence="1">
    <location>
        <position position="30"/>
    </location>
    <ligand>
        <name>Mg(2+)</name>
        <dbReference type="ChEBI" id="CHEBI:18420"/>
        <label>4</label>
    </ligand>
</feature>
<dbReference type="STRING" id="167542.P9515_00231"/>
<evidence type="ECO:0000259" key="2">
    <source>
        <dbReference type="Pfam" id="PF00586"/>
    </source>
</evidence>
<evidence type="ECO:0000256" key="1">
    <source>
        <dbReference type="HAMAP-Rule" id="MF_02128"/>
    </source>
</evidence>
<feature type="binding site" evidence="1">
    <location>
        <position position="53"/>
    </location>
    <ligand>
        <name>substrate</name>
    </ligand>
</feature>
<dbReference type="GO" id="GO:0005524">
    <property type="term" value="F:ATP binding"/>
    <property type="evidence" value="ECO:0007669"/>
    <property type="project" value="UniProtKB-UniRule"/>
</dbReference>
<feature type="binding site" evidence="1">
    <location>
        <position position="228"/>
    </location>
    <ligand>
        <name>Mg(2+)</name>
        <dbReference type="ChEBI" id="CHEBI:18420"/>
        <label>5</label>
    </ligand>
</feature>
<reference evidence="3 4" key="1">
    <citation type="journal article" date="2007" name="PLoS Genet.">
        <title>Patterns and implications of gene gain and loss in the evolution of Prochlorococcus.</title>
        <authorList>
            <person name="Kettler G.C."/>
            <person name="Martiny A.C."/>
            <person name="Huang K."/>
            <person name="Zucker J."/>
            <person name="Coleman M.L."/>
            <person name="Rodrigue S."/>
            <person name="Chen F."/>
            <person name="Lapidus A."/>
            <person name="Ferriera S."/>
            <person name="Johnson J."/>
            <person name="Steglich C."/>
            <person name="Church G.M."/>
            <person name="Richardson P."/>
            <person name="Chisholm S.W."/>
        </authorList>
    </citation>
    <scope>NUCLEOTIDE SEQUENCE [LARGE SCALE GENOMIC DNA]</scope>
    <source>
        <strain evidence="3 4">MIT 9515</strain>
    </source>
</reference>
<dbReference type="SUPFAM" id="SSF55326">
    <property type="entry name" value="PurM N-terminal domain-like"/>
    <property type="match status" value="1"/>
</dbReference>
<comment type="similarity">
    <text evidence="1">Belongs to the thiamine-monophosphate kinase family.</text>
</comment>
<sequence>MHKELLEDIGEKELIKRLAEFMPENQVSDDCAFVKTKNTNLLINTDSLVENIHFNNDTISAIDIGWKAVACNVSDLISSGCNKIIGITIGLVVPSNTDWIWIKDLYTGINLALDHFGGLILGGDCSVGKEKVISVTALGTQGELKLRRNSCKPKEIILTTGIHGLSKLGLMIKNKTNFDKNISLTKSLVNSSLQQFRKPKLKTEFLKKVLKARPNKSIDTIGCTDSSDGLFQALLDLATESNCKAIIDYKKIPKHKNWPKGDKWDEYYFFGGEDYELVFSLPRKWADNLLCTDKTITEIGYFINGDAAIDFKNCNNKNLFTNKSFSHF</sequence>
<keyword evidence="1" id="KW-0067">ATP-binding</keyword>
<dbReference type="InterPro" id="IPR036676">
    <property type="entry name" value="PurM-like_C_sf"/>
</dbReference>
<comment type="catalytic activity">
    <reaction evidence="1">
        <text>thiamine phosphate + ATP = thiamine diphosphate + ADP</text>
        <dbReference type="Rhea" id="RHEA:15913"/>
        <dbReference type="ChEBI" id="CHEBI:30616"/>
        <dbReference type="ChEBI" id="CHEBI:37575"/>
        <dbReference type="ChEBI" id="CHEBI:58937"/>
        <dbReference type="ChEBI" id="CHEBI:456216"/>
        <dbReference type="EC" id="2.7.4.16"/>
    </reaction>
</comment>
<comment type="pathway">
    <text evidence="1">Cofactor biosynthesis; thiamine diphosphate biosynthesis; thiamine diphosphate from thiamine phosphate: step 1/1.</text>
</comment>
<name>A2BTX1_PROM5</name>
<keyword evidence="1 3" id="KW-0418">Kinase</keyword>
<comment type="caution">
    <text evidence="1">Lacks conserved residue(s) required for the propagation of feature annotation.</text>
</comment>
<feature type="binding site" evidence="1">
    <location>
        <position position="148"/>
    </location>
    <ligand>
        <name>ATP</name>
        <dbReference type="ChEBI" id="CHEBI:30616"/>
    </ligand>
</feature>
<feature type="binding site" evidence="1">
    <location>
        <position position="225"/>
    </location>
    <ligand>
        <name>Mg(2+)</name>
        <dbReference type="ChEBI" id="CHEBI:18420"/>
        <label>3</label>
    </ligand>
</feature>
<dbReference type="RefSeq" id="WP_011819349.1">
    <property type="nucleotide sequence ID" value="NC_008817.1"/>
</dbReference>
<dbReference type="HOGENOM" id="CLU_046964_3_0_3"/>
<evidence type="ECO:0000313" key="3">
    <source>
        <dbReference type="EMBL" id="ABM71232.1"/>
    </source>
</evidence>
<organism evidence="3 4">
    <name type="scientific">Prochlorococcus marinus (strain MIT 9515)</name>
    <dbReference type="NCBI Taxonomy" id="167542"/>
    <lineage>
        <taxon>Bacteria</taxon>
        <taxon>Bacillati</taxon>
        <taxon>Cyanobacteriota</taxon>
        <taxon>Cyanophyceae</taxon>
        <taxon>Synechococcales</taxon>
        <taxon>Prochlorococcaceae</taxon>
        <taxon>Prochlorococcus</taxon>
    </lineage>
</organism>
<feature type="binding site" evidence="1">
    <location>
        <position position="30"/>
    </location>
    <ligand>
        <name>Mg(2+)</name>
        <dbReference type="ChEBI" id="CHEBI:18420"/>
        <label>3</label>
    </ligand>
</feature>
<dbReference type="GO" id="GO:0009229">
    <property type="term" value="P:thiamine diphosphate biosynthetic process"/>
    <property type="evidence" value="ECO:0007669"/>
    <property type="project" value="UniProtKB-UniRule"/>
</dbReference>
<dbReference type="GO" id="GO:0009228">
    <property type="term" value="P:thiamine biosynthetic process"/>
    <property type="evidence" value="ECO:0007669"/>
    <property type="project" value="UniProtKB-KW"/>
</dbReference>
<dbReference type="GO" id="GO:0000287">
    <property type="term" value="F:magnesium ion binding"/>
    <property type="evidence" value="ECO:0007669"/>
    <property type="project" value="UniProtKB-UniRule"/>
</dbReference>
<dbReference type="EC" id="2.7.4.16" evidence="1"/>
<proteinExistence type="inferred from homology"/>
<dbReference type="OrthoDB" id="9802811at2"/>
<protein>
    <recommendedName>
        <fullName evidence="1">Thiamine-monophosphate kinase</fullName>
        <shortName evidence="1">TMP kinase</shortName>
        <shortName evidence="1">Thiamine-phosphate kinase</shortName>
        <ecNumber evidence="1">2.7.4.16</ecNumber>
    </recommendedName>
</protein>
<feature type="binding site" evidence="1">
    <location>
        <position position="75"/>
    </location>
    <ligand>
        <name>Mg(2+)</name>
        <dbReference type="ChEBI" id="CHEBI:18420"/>
        <label>3</label>
    </ligand>
</feature>
<feature type="binding site" evidence="1">
    <location>
        <position position="75"/>
    </location>
    <ligand>
        <name>Mg(2+)</name>
        <dbReference type="ChEBI" id="CHEBI:18420"/>
        <label>4</label>
    </ligand>
</feature>
<feature type="binding site" evidence="1">
    <location>
        <position position="325"/>
    </location>
    <ligand>
        <name>substrate</name>
    </ligand>
</feature>
<dbReference type="KEGG" id="pmc:P9515_00231"/>
<feature type="binding site" evidence="1">
    <location>
        <position position="106"/>
    </location>
    <ligand>
        <name>ATP</name>
        <dbReference type="ChEBI" id="CHEBI:30616"/>
    </ligand>
</feature>
<feature type="binding site" evidence="1">
    <location>
        <position position="273"/>
    </location>
    <ligand>
        <name>substrate</name>
    </ligand>
</feature>
<dbReference type="PANTHER" id="PTHR30270">
    <property type="entry name" value="THIAMINE-MONOPHOSPHATE KINASE"/>
    <property type="match status" value="1"/>
</dbReference>
<dbReference type="InterPro" id="IPR036921">
    <property type="entry name" value="PurM-like_N_sf"/>
</dbReference>
<comment type="miscellaneous">
    <text evidence="1">Reaction mechanism of ThiL seems to utilize a direct, inline transfer of the gamma-phosphate of ATP to TMP rather than a phosphorylated enzyme intermediate.</text>
</comment>
<dbReference type="PIRSF" id="PIRSF005303">
    <property type="entry name" value="Thiam_monoph_kin"/>
    <property type="match status" value="1"/>
</dbReference>
<evidence type="ECO:0000313" key="4">
    <source>
        <dbReference type="Proteomes" id="UP000001589"/>
    </source>
</evidence>
<keyword evidence="1" id="KW-0547">Nucleotide-binding</keyword>
<dbReference type="Gene3D" id="3.90.650.10">
    <property type="entry name" value="PurM-like C-terminal domain"/>
    <property type="match status" value="1"/>
</dbReference>
<keyword evidence="1" id="KW-0479">Metal-binding</keyword>
<feature type="binding site" evidence="1">
    <location>
        <begin position="123"/>
        <end position="124"/>
    </location>
    <ligand>
        <name>ATP</name>
        <dbReference type="ChEBI" id="CHEBI:30616"/>
    </ligand>
</feature>
<dbReference type="InterPro" id="IPR006283">
    <property type="entry name" value="ThiL-like"/>
</dbReference>
<dbReference type="Gene3D" id="3.30.1330.10">
    <property type="entry name" value="PurM-like, N-terminal domain"/>
    <property type="match status" value="1"/>
</dbReference>
<feature type="binding site" evidence="1">
    <location>
        <position position="124"/>
    </location>
    <ligand>
        <name>Mg(2+)</name>
        <dbReference type="ChEBI" id="CHEBI:18420"/>
        <label>1</label>
    </ligand>
</feature>
<accession>A2BTX1</accession>
<keyword evidence="1 3" id="KW-0808">Transferase</keyword>
<dbReference type="InterPro" id="IPR016188">
    <property type="entry name" value="PurM-like_N"/>
</dbReference>
<comment type="function">
    <text evidence="1">Catalyzes the ATP-dependent phosphorylation of thiamine-monophosphate (TMP) to form thiamine-pyrophosphate (TPP), the active form of vitamin B1.</text>
</comment>
<dbReference type="UniPathway" id="UPA00060">
    <property type="reaction ID" value="UER00142"/>
</dbReference>
<feature type="binding site" evidence="1">
    <location>
        <position position="45"/>
    </location>
    <ligand>
        <name>Mg(2+)</name>
        <dbReference type="ChEBI" id="CHEBI:18420"/>
        <label>1</label>
    </ligand>
</feature>
<feature type="binding site" evidence="1">
    <location>
        <position position="227"/>
    </location>
    <ligand>
        <name>ATP</name>
        <dbReference type="ChEBI" id="CHEBI:30616"/>
    </ligand>
</feature>
<keyword evidence="1" id="KW-0460">Magnesium</keyword>
<dbReference type="GO" id="GO:0009030">
    <property type="term" value="F:thiamine-phosphate kinase activity"/>
    <property type="evidence" value="ECO:0007669"/>
    <property type="project" value="UniProtKB-UniRule"/>
</dbReference>
<dbReference type="GeneID" id="60201451"/>
<dbReference type="SUPFAM" id="SSF56042">
    <property type="entry name" value="PurM C-terminal domain-like"/>
    <property type="match status" value="1"/>
</dbReference>
<dbReference type="Proteomes" id="UP000001589">
    <property type="component" value="Chromosome"/>
</dbReference>
<dbReference type="CDD" id="cd02194">
    <property type="entry name" value="ThiL"/>
    <property type="match status" value="1"/>
</dbReference>
<gene>
    <name evidence="1 3" type="primary">thiL</name>
    <name evidence="3" type="ordered locus">P9515_00231</name>
</gene>
<dbReference type="eggNOG" id="COG0611">
    <property type="taxonomic scope" value="Bacteria"/>
</dbReference>
<dbReference type="Pfam" id="PF00586">
    <property type="entry name" value="AIRS"/>
    <property type="match status" value="1"/>
</dbReference>
<feature type="binding site" evidence="1">
    <location>
        <position position="46"/>
    </location>
    <ligand>
        <name>Mg(2+)</name>
        <dbReference type="ChEBI" id="CHEBI:18420"/>
        <label>2</label>
    </ligand>
</feature>
<dbReference type="AlphaFoldDB" id="A2BTX1"/>
<dbReference type="EMBL" id="CP000552">
    <property type="protein sequence ID" value="ABM71232.1"/>
    <property type="molecule type" value="Genomic_DNA"/>
</dbReference>
<feature type="binding site" evidence="1">
    <location>
        <position position="75"/>
    </location>
    <ligand>
        <name>Mg(2+)</name>
        <dbReference type="ChEBI" id="CHEBI:18420"/>
        <label>2</label>
    </ligand>
</feature>
<dbReference type="HAMAP" id="MF_02128">
    <property type="entry name" value="TMP_kinase"/>
    <property type="match status" value="1"/>
</dbReference>
<dbReference type="PANTHER" id="PTHR30270:SF0">
    <property type="entry name" value="THIAMINE-MONOPHOSPHATE KINASE"/>
    <property type="match status" value="1"/>
</dbReference>
<feature type="domain" description="PurM-like N-terminal" evidence="2">
    <location>
        <begin position="29"/>
        <end position="140"/>
    </location>
</feature>
<feature type="binding site" evidence="1">
    <location>
        <position position="46"/>
    </location>
    <ligand>
        <name>Mg(2+)</name>
        <dbReference type="ChEBI" id="CHEBI:18420"/>
        <label>1</label>
    </ligand>
</feature>
<keyword evidence="1" id="KW-0784">Thiamine biosynthesis</keyword>